<evidence type="ECO:0000313" key="2">
    <source>
        <dbReference type="Proteomes" id="UP000245870"/>
    </source>
</evidence>
<gene>
    <name evidence="1" type="ORF">C7379_11078</name>
</gene>
<protein>
    <submittedName>
        <fullName evidence="1">Uncharacterized protein</fullName>
    </submittedName>
</protein>
<evidence type="ECO:0000313" key="1">
    <source>
        <dbReference type="EMBL" id="PVX53653.1"/>
    </source>
</evidence>
<accession>A0A2U0U7P8</accession>
<dbReference type="Proteomes" id="UP000245870">
    <property type="component" value="Unassembled WGS sequence"/>
</dbReference>
<dbReference type="EMBL" id="QENY01000010">
    <property type="protein sequence ID" value="PVX53653.1"/>
    <property type="molecule type" value="Genomic_DNA"/>
</dbReference>
<reference evidence="1 2" key="1">
    <citation type="submission" date="2018-05" db="EMBL/GenBank/DDBJ databases">
        <title>Genomic Encyclopedia of Type Strains, Phase IV (KMG-IV): sequencing the most valuable type-strain genomes for metagenomic binning, comparative biology and taxonomic classification.</title>
        <authorList>
            <person name="Goeker M."/>
        </authorList>
    </citation>
    <scope>NUCLEOTIDE SEQUENCE [LARGE SCALE GENOMIC DNA]</scope>
    <source>
        <strain evidence="1 2">DSM 100333</strain>
    </source>
</reference>
<name>A0A2U0U7P8_9BACT</name>
<keyword evidence="2" id="KW-1185">Reference proteome</keyword>
<sequence length="75" mass="8720">MLKTQNTGVFSCDTLFVCKYAKSVSSFVINFHGLNRLSQSVCILLFADLWVYWINASRRLVERCWYFEEMAVNGV</sequence>
<comment type="caution">
    <text evidence="1">The sequence shown here is derived from an EMBL/GenBank/DDBJ whole genome shotgun (WGS) entry which is preliminary data.</text>
</comment>
<proteinExistence type="predicted"/>
<organism evidence="1 2">
    <name type="scientific">Hallella colorans</name>
    <dbReference type="NCBI Taxonomy" id="1703337"/>
    <lineage>
        <taxon>Bacteria</taxon>
        <taxon>Pseudomonadati</taxon>
        <taxon>Bacteroidota</taxon>
        <taxon>Bacteroidia</taxon>
        <taxon>Bacteroidales</taxon>
        <taxon>Prevotellaceae</taxon>
        <taxon>Hallella</taxon>
    </lineage>
</organism>
<dbReference type="AlphaFoldDB" id="A0A2U0U7P8"/>